<organism evidence="2 3">
    <name type="scientific">Fukomys damarensis</name>
    <name type="common">Damaraland mole rat</name>
    <name type="synonym">Cryptomys damarensis</name>
    <dbReference type="NCBI Taxonomy" id="885580"/>
    <lineage>
        <taxon>Eukaryota</taxon>
        <taxon>Metazoa</taxon>
        <taxon>Chordata</taxon>
        <taxon>Craniata</taxon>
        <taxon>Vertebrata</taxon>
        <taxon>Euteleostomi</taxon>
        <taxon>Mammalia</taxon>
        <taxon>Eutheria</taxon>
        <taxon>Euarchontoglires</taxon>
        <taxon>Glires</taxon>
        <taxon>Rodentia</taxon>
        <taxon>Hystricomorpha</taxon>
        <taxon>Bathyergidae</taxon>
        <taxon>Fukomys</taxon>
    </lineage>
</organism>
<evidence type="ECO:0000313" key="2">
    <source>
        <dbReference type="EMBL" id="KFO22061.1"/>
    </source>
</evidence>
<name>A0A091DGY6_FUKDA</name>
<proteinExistence type="predicted"/>
<gene>
    <name evidence="2" type="ORF">H920_16565</name>
</gene>
<feature type="region of interest" description="Disordered" evidence="1">
    <location>
        <begin position="69"/>
        <end position="117"/>
    </location>
</feature>
<accession>A0A091DGY6</accession>
<protein>
    <submittedName>
        <fullName evidence="2">Uncharacterized protein</fullName>
    </submittedName>
</protein>
<feature type="compositionally biased region" description="Low complexity" evidence="1">
    <location>
        <begin position="8"/>
        <end position="21"/>
    </location>
</feature>
<feature type="compositionally biased region" description="Low complexity" evidence="1">
    <location>
        <begin position="93"/>
        <end position="104"/>
    </location>
</feature>
<reference evidence="2 3" key="1">
    <citation type="submission" date="2013-11" db="EMBL/GenBank/DDBJ databases">
        <title>The Damaraland mole rat (Fukomys damarensis) genome and evolution of African mole rats.</title>
        <authorList>
            <person name="Gladyshev V.N."/>
            <person name="Fang X."/>
        </authorList>
    </citation>
    <scope>NUCLEOTIDE SEQUENCE [LARGE SCALE GENOMIC DNA]</scope>
    <source>
        <tissue evidence="2">Liver</tissue>
    </source>
</reference>
<feature type="region of interest" description="Disordered" evidence="1">
    <location>
        <begin position="152"/>
        <end position="171"/>
    </location>
</feature>
<keyword evidence="3" id="KW-1185">Reference proteome</keyword>
<feature type="region of interest" description="Disordered" evidence="1">
    <location>
        <begin position="1"/>
        <end position="57"/>
    </location>
</feature>
<evidence type="ECO:0000256" key="1">
    <source>
        <dbReference type="SAM" id="MobiDB-lite"/>
    </source>
</evidence>
<evidence type="ECO:0000313" key="3">
    <source>
        <dbReference type="Proteomes" id="UP000028990"/>
    </source>
</evidence>
<dbReference type="Proteomes" id="UP000028990">
    <property type="component" value="Unassembled WGS sequence"/>
</dbReference>
<dbReference type="EMBL" id="KN124175">
    <property type="protein sequence ID" value="KFO22061.1"/>
    <property type="molecule type" value="Genomic_DNA"/>
</dbReference>
<sequence length="229" mass="24829">MLRVGFTGRAPRGASGPPGRRAPARRTSVHLPAASPPTPGCQPHCPALSPPARCSQGATVEGRLDNGVTADARSDASSPWHLLRDRSVPAQLRDSSSISSSGPPGRERRYGPRLTGRKRPAHVVADFHPEDVVQEQRMGFSLWNANMNSTIKVSREDEEPPDPETRDRLSPQLSSKVSAVLWPSSQLAWGQGKLPGNERLPLRYLLGDELLQGTEIFQVSIVLTSALIE</sequence>
<dbReference type="AlphaFoldDB" id="A0A091DGY6"/>